<feature type="domain" description="LysR substrate-binding" evidence="1">
    <location>
        <begin position="2"/>
        <end position="69"/>
    </location>
</feature>
<keyword evidence="3" id="KW-1185">Reference proteome</keyword>
<dbReference type="InterPro" id="IPR005119">
    <property type="entry name" value="LysR_subst-bd"/>
</dbReference>
<accession>A0ABQ3RW10</accession>
<protein>
    <recommendedName>
        <fullName evidence="1">LysR substrate-binding domain-containing protein</fullName>
    </recommendedName>
</protein>
<gene>
    <name evidence="2" type="ORF">Saso_17090</name>
</gene>
<reference evidence="3" key="1">
    <citation type="submission" date="2023-07" db="EMBL/GenBank/DDBJ databases">
        <title>Whole genome shotgun sequence of Streptomyces cacaoi subsp. asoensis NBRC 13813.</title>
        <authorList>
            <person name="Komaki H."/>
            <person name="Tamura T."/>
        </authorList>
    </citation>
    <scope>NUCLEOTIDE SEQUENCE [LARGE SCALE GENOMIC DNA]</scope>
    <source>
        <strain evidence="3">NBRC 13813</strain>
    </source>
</reference>
<dbReference type="EMBL" id="BNEB01000002">
    <property type="protein sequence ID" value="GHI60059.1"/>
    <property type="molecule type" value="Genomic_DNA"/>
</dbReference>
<dbReference type="SUPFAM" id="SSF53850">
    <property type="entry name" value="Periplasmic binding protein-like II"/>
    <property type="match status" value="1"/>
</dbReference>
<evidence type="ECO:0000259" key="1">
    <source>
        <dbReference type="Pfam" id="PF03466"/>
    </source>
</evidence>
<dbReference type="Proteomes" id="UP000649259">
    <property type="component" value="Unassembled WGS sequence"/>
</dbReference>
<sequence length="76" mass="8435">MPNLYAVLAAVDAGAGYSVLPHSLCQEQLDSGRPARVHTPEEPPLDMLFLVRRPGSDANPDVLRVRDRRRAAARDW</sequence>
<organism evidence="2 3">
    <name type="scientific">Streptomyces asoensis</name>
    <dbReference type="NCBI Taxonomy" id="249586"/>
    <lineage>
        <taxon>Bacteria</taxon>
        <taxon>Bacillati</taxon>
        <taxon>Actinomycetota</taxon>
        <taxon>Actinomycetes</taxon>
        <taxon>Kitasatosporales</taxon>
        <taxon>Streptomycetaceae</taxon>
        <taxon>Streptomyces</taxon>
    </lineage>
</organism>
<dbReference type="Gene3D" id="3.40.190.10">
    <property type="entry name" value="Periplasmic binding protein-like II"/>
    <property type="match status" value="2"/>
</dbReference>
<evidence type="ECO:0000313" key="2">
    <source>
        <dbReference type="EMBL" id="GHI60059.1"/>
    </source>
</evidence>
<comment type="caution">
    <text evidence="2">The sequence shown here is derived from an EMBL/GenBank/DDBJ whole genome shotgun (WGS) entry which is preliminary data.</text>
</comment>
<proteinExistence type="predicted"/>
<evidence type="ECO:0000313" key="3">
    <source>
        <dbReference type="Proteomes" id="UP000649259"/>
    </source>
</evidence>
<name>A0ABQ3RW10_9ACTN</name>
<dbReference type="Pfam" id="PF03466">
    <property type="entry name" value="LysR_substrate"/>
    <property type="match status" value="1"/>
</dbReference>